<evidence type="ECO:0000256" key="1">
    <source>
        <dbReference type="SAM" id="Phobius"/>
    </source>
</evidence>
<name>A0A081PPP1_STRMT</name>
<dbReference type="EMBL" id="RJNR01000014">
    <property type="protein sequence ID" value="RSI79755.1"/>
    <property type="molecule type" value="Genomic_DNA"/>
</dbReference>
<evidence type="ECO:0000313" key="9">
    <source>
        <dbReference type="EMBL" id="RSJ93212.1"/>
    </source>
</evidence>
<dbReference type="EMBL" id="MUYO01000001">
    <property type="protein sequence ID" value="OOS19310.1"/>
    <property type="molecule type" value="Genomic_DNA"/>
</dbReference>
<dbReference type="Proteomes" id="UP000028093">
    <property type="component" value="Unassembled WGS sequence"/>
</dbReference>
<keyword evidence="1" id="KW-0812">Transmembrane</keyword>
<dbReference type="Proteomes" id="UP000277742">
    <property type="component" value="Unassembled WGS sequence"/>
</dbReference>
<evidence type="ECO:0000313" key="19">
    <source>
        <dbReference type="Proteomes" id="UP000432694"/>
    </source>
</evidence>
<evidence type="ECO:0000313" key="14">
    <source>
        <dbReference type="Proteomes" id="UP000271520"/>
    </source>
</evidence>
<evidence type="ECO:0000313" key="3">
    <source>
        <dbReference type="EMBL" id="MQQ02368.1"/>
    </source>
</evidence>
<evidence type="ECO:0000313" key="8">
    <source>
        <dbReference type="EMBL" id="RSJ89445.1"/>
    </source>
</evidence>
<dbReference type="NCBIfam" id="NF033218">
    <property type="entry name" value="anchor_AmaP"/>
    <property type="match status" value="1"/>
</dbReference>
<reference evidence="2 11" key="1">
    <citation type="submission" date="2014-05" db="EMBL/GenBank/DDBJ databases">
        <authorList>
            <person name="Daugherty S.C."/>
            <person name="Tallon L.J."/>
            <person name="Sadzewicz L."/>
            <person name="Kilian M."/>
            <person name="Tettelin H."/>
        </authorList>
    </citation>
    <scope>NUCLEOTIDE SEQUENCE [LARGE SCALE GENOMIC DNA]</scope>
    <source>
        <strain evidence="2 11">SK1126</strain>
    </source>
</reference>
<evidence type="ECO:0000313" key="2">
    <source>
        <dbReference type="EMBL" id="KEQ32664.1"/>
    </source>
</evidence>
<sequence>MSKAKKICFIIFCILILTIFLPVLIDYHQVSDLGIQLFSWRQNHFVEFYLSRYIFWGIVALSTLVLLSMLVVLFYPKRYLEIQLETKNDTLKLKNSAIEGFVRSLVSDHGLIKNPTVHVNLRKNKCFVHVEGKILPSDNIADRCQLIQNEITNGLKQFFGIERQVKLEVLVKDYQPKPKPQNKKTVSRVK</sequence>
<evidence type="ECO:0000313" key="18">
    <source>
        <dbReference type="Proteomes" id="UP000277819"/>
    </source>
</evidence>
<evidence type="ECO:0000313" key="6">
    <source>
        <dbReference type="EMBL" id="RSI79755.1"/>
    </source>
</evidence>
<dbReference type="EMBL" id="RJOG01000016">
    <property type="protein sequence ID" value="RSJ06233.1"/>
    <property type="molecule type" value="Genomic_DNA"/>
</dbReference>
<dbReference type="Proteomes" id="UP000271977">
    <property type="component" value="Unassembled WGS sequence"/>
</dbReference>
<dbReference type="Proteomes" id="UP000193102">
    <property type="component" value="Unassembled WGS sequence"/>
</dbReference>
<dbReference type="EMBL" id="JPFT01000005">
    <property type="protein sequence ID" value="KEQ32664.1"/>
    <property type="molecule type" value="Genomic_DNA"/>
</dbReference>
<feature type="transmembrane region" description="Helical" evidence="1">
    <location>
        <begin position="7"/>
        <end position="25"/>
    </location>
</feature>
<dbReference type="AlphaFoldDB" id="A0A081PPP1"/>
<accession>A0A081PPP1</accession>
<evidence type="ECO:0000313" key="17">
    <source>
        <dbReference type="Proteomes" id="UP000277742"/>
    </source>
</evidence>
<feature type="transmembrane region" description="Helical" evidence="1">
    <location>
        <begin position="53"/>
        <end position="75"/>
    </location>
</feature>
<evidence type="ECO:0000313" key="16">
    <source>
        <dbReference type="Proteomes" id="UP000273244"/>
    </source>
</evidence>
<dbReference type="RefSeq" id="WP_020901648.1">
    <property type="nucleotide sequence ID" value="NZ_CAMHVI010000004.1"/>
</dbReference>
<reference evidence="3 19" key="6">
    <citation type="submission" date="2019-10" db="EMBL/GenBank/DDBJ databases">
        <title>Streptococcus mitis of the oral and urogenital tracts.</title>
        <authorList>
            <person name="Price T."/>
            <person name="Mores C.R."/>
            <person name="Putonti C."/>
            <person name="Wolfe A.J."/>
        </authorList>
    </citation>
    <scope>NUCLEOTIDE SEQUENCE [LARGE SCALE GENOMIC DNA]</scope>
    <source>
        <strain evidence="3 19">SM50</strain>
    </source>
</reference>
<evidence type="ECO:0000313" key="7">
    <source>
        <dbReference type="EMBL" id="RSJ06233.1"/>
    </source>
</evidence>
<organism evidence="2 11">
    <name type="scientific">Streptococcus mitis</name>
    <dbReference type="NCBI Taxonomy" id="28037"/>
    <lineage>
        <taxon>Bacteria</taxon>
        <taxon>Bacillati</taxon>
        <taxon>Bacillota</taxon>
        <taxon>Bacilli</taxon>
        <taxon>Lactobacillales</taxon>
        <taxon>Streptococcaceae</taxon>
        <taxon>Streptococcus</taxon>
        <taxon>Streptococcus mitis group</taxon>
    </lineage>
</organism>
<dbReference type="EMBL" id="NCVI01000017">
    <property type="protein sequence ID" value="ORP00321.1"/>
    <property type="molecule type" value="Genomic_DNA"/>
</dbReference>
<dbReference type="EMBL" id="WIJB01000003">
    <property type="protein sequence ID" value="MQQ02368.1"/>
    <property type="molecule type" value="Genomic_DNA"/>
</dbReference>
<dbReference type="PATRIC" id="fig|28037.99.peg.495"/>
<comment type="caution">
    <text evidence="2">The sequence shown here is derived from an EMBL/GenBank/DDBJ whole genome shotgun (WGS) entry which is preliminary data.</text>
</comment>
<evidence type="ECO:0000313" key="11">
    <source>
        <dbReference type="Proteomes" id="UP000028093"/>
    </source>
</evidence>
<proteinExistence type="predicted"/>
<evidence type="ECO:0000313" key="4">
    <source>
        <dbReference type="EMBL" id="OOS19310.1"/>
    </source>
</evidence>
<dbReference type="EMBL" id="RJPX01000001">
    <property type="protein sequence ID" value="RSK07591.1"/>
    <property type="molecule type" value="Genomic_DNA"/>
</dbReference>
<dbReference type="Proteomes" id="UP000432694">
    <property type="component" value="Unassembled WGS sequence"/>
</dbReference>
<reference evidence="4 12" key="3">
    <citation type="submission" date="2017-02" db="EMBL/GenBank/DDBJ databases">
        <title>Draft genome sequence of Streptococcus mitis CCUG 63687.</title>
        <authorList>
            <person name="Salva-Serra F."/>
            <person name="Engstrom-Jakobsson H."/>
            <person name="Thorell K."/>
            <person name="Jaen-Luchoro D."/>
            <person name="Gonzales-Siles L."/>
            <person name="Karlsson R."/>
            <person name="Yazdan S."/>
            <person name="Boulund F."/>
            <person name="Johnning A."/>
            <person name="Engstrand L."/>
            <person name="Kristiansson E."/>
            <person name="Moore E."/>
        </authorList>
    </citation>
    <scope>NUCLEOTIDE SEQUENCE [LARGE SCALE GENOMIC DNA]</scope>
    <source>
        <strain evidence="4 12">CCUG 63687</strain>
    </source>
</reference>
<dbReference type="Proteomes" id="UP000277819">
    <property type="component" value="Unassembled WGS sequence"/>
</dbReference>
<evidence type="ECO:0000313" key="5">
    <source>
        <dbReference type="EMBL" id="ORP00321.1"/>
    </source>
</evidence>
<reference evidence="5 13" key="2">
    <citation type="journal article" date="2016" name="Eur. J. Clin. Microbiol. Infect. Dis.">
        <title>Whole genome sequencing as a tool for phylogenetic analysis of clinical strains of Mitis group streptococci.</title>
        <authorList>
            <person name="Rasmussen L.H."/>
            <person name="Dargis R."/>
            <person name="Hojholt K."/>
            <person name="Christensen J.J."/>
            <person name="Skovgaard O."/>
            <person name="Justesen U.S."/>
            <person name="Rosenvinge F.S."/>
            <person name="Moser C."/>
            <person name="Lukjancenko O."/>
            <person name="Rasmussen S."/>
            <person name="Nielsen X.C."/>
        </authorList>
    </citation>
    <scope>NUCLEOTIDE SEQUENCE [LARGE SCALE GENOMIC DNA]</scope>
    <source>
        <strain evidence="5 13">RH_17024_08</strain>
    </source>
</reference>
<dbReference type="EMBL" id="RJPW01000004">
    <property type="protein sequence ID" value="RSJ93212.1"/>
    <property type="molecule type" value="Genomic_DNA"/>
</dbReference>
<keyword evidence="1" id="KW-0472">Membrane</keyword>
<dbReference type="EMBL" id="RJPV01000005">
    <property type="protein sequence ID" value="RSJ89445.1"/>
    <property type="molecule type" value="Genomic_DNA"/>
</dbReference>
<gene>
    <name evidence="3" type="primary">amaP</name>
    <name evidence="4" type="ORF">B0686_05085</name>
    <name evidence="5" type="ORF">B7697_02590</name>
    <name evidence="10" type="ORF">D8787_00195</name>
    <name evidence="9" type="ORF">D8788_04140</name>
    <name evidence="8" type="ORF">D8789_07540</name>
    <name evidence="7" type="ORF">D8837_05765</name>
    <name evidence="6" type="ORF">D8855_08125</name>
    <name evidence="3" type="ORF">GEZ98_05475</name>
    <name evidence="2" type="ORF">SK1126_0565</name>
</gene>
<evidence type="ECO:0000313" key="12">
    <source>
        <dbReference type="Proteomes" id="UP000190652"/>
    </source>
</evidence>
<evidence type="ECO:0000313" key="10">
    <source>
        <dbReference type="EMBL" id="RSK07591.1"/>
    </source>
</evidence>
<dbReference type="Proteomes" id="UP000190652">
    <property type="component" value="Unassembled WGS sequence"/>
</dbReference>
<reference evidence="14 15" key="5">
    <citation type="submission" date="2018-11" db="EMBL/GenBank/DDBJ databases">
        <title>Species Designations Belie Phenotypic and Genotypic Heterogeneity in Oral Streptococci.</title>
        <authorList>
            <person name="Velsko I."/>
        </authorList>
    </citation>
    <scope>NUCLEOTIDE SEQUENCE [LARGE SCALE GENOMIC DNA]</scope>
    <source>
        <strain evidence="6 17">BCA12</strain>
        <strain evidence="7 16">BCC07</strain>
        <strain evidence="10 18">BCC17</strain>
        <strain evidence="9 14">BCC22</strain>
        <strain evidence="8 15">BCC30</strain>
    </source>
</reference>
<evidence type="ECO:0000313" key="15">
    <source>
        <dbReference type="Proteomes" id="UP000271977"/>
    </source>
</evidence>
<dbReference type="Proteomes" id="UP000271520">
    <property type="component" value="Unassembled WGS sequence"/>
</dbReference>
<reference evidence="5" key="4">
    <citation type="submission" date="2017-04" db="EMBL/GenBank/DDBJ databases">
        <authorList>
            <person name="Afonso C.L."/>
            <person name="Miller P.J."/>
            <person name="Scott M.A."/>
            <person name="Spackman E."/>
            <person name="Goraichik I."/>
            <person name="Dimitrov K.M."/>
            <person name="Suarez D.L."/>
            <person name="Swayne D.E."/>
        </authorList>
    </citation>
    <scope>NUCLEOTIDE SEQUENCE</scope>
    <source>
        <strain evidence="5">RH_17024_08</strain>
    </source>
</reference>
<protein>
    <submittedName>
        <fullName evidence="3">Alkaline shock response membrane anchor protein AmaP</fullName>
    </submittedName>
</protein>
<evidence type="ECO:0000313" key="13">
    <source>
        <dbReference type="Proteomes" id="UP000193102"/>
    </source>
</evidence>
<dbReference type="Proteomes" id="UP000273244">
    <property type="component" value="Unassembled WGS sequence"/>
</dbReference>
<keyword evidence="1" id="KW-1133">Transmembrane helix</keyword>